<dbReference type="PROSITE" id="PS01186">
    <property type="entry name" value="EGF_2"/>
    <property type="match status" value="1"/>
</dbReference>
<keyword evidence="2" id="KW-0732">Signal</keyword>
<dbReference type="CDD" id="cd00054">
    <property type="entry name" value="EGF_CA"/>
    <property type="match status" value="1"/>
</dbReference>
<evidence type="ECO:0000259" key="4">
    <source>
        <dbReference type="PROSITE" id="PS50948"/>
    </source>
</evidence>
<dbReference type="SUPFAM" id="SSF57196">
    <property type="entry name" value="EGF/Laminin"/>
    <property type="match status" value="1"/>
</dbReference>
<dbReference type="SUPFAM" id="SSF57414">
    <property type="entry name" value="Hairpin loop containing domain-like"/>
    <property type="match status" value="1"/>
</dbReference>
<keyword evidence="1" id="KW-1015">Disulfide bond</keyword>
<dbReference type="InterPro" id="IPR003609">
    <property type="entry name" value="Pan_app"/>
</dbReference>
<feature type="disulfide bond" evidence="1">
    <location>
        <begin position="153"/>
        <end position="170"/>
    </location>
</feature>
<comment type="caution">
    <text evidence="1">Lacks conserved residue(s) required for the propagation of feature annotation.</text>
</comment>
<reference evidence="5 6" key="1">
    <citation type="submission" date="2022-05" db="EMBL/GenBank/DDBJ databases">
        <authorList>
            <consortium name="Genoscope - CEA"/>
            <person name="William W."/>
        </authorList>
    </citation>
    <scope>NUCLEOTIDE SEQUENCE [LARGE SCALE GENOMIC DNA]</scope>
</reference>
<evidence type="ECO:0008006" key="7">
    <source>
        <dbReference type="Google" id="ProtNLM"/>
    </source>
</evidence>
<dbReference type="PANTHER" id="PTHR47635">
    <property type="entry name" value="CUB DOMAIN-CONTAINING PROTEIN"/>
    <property type="match status" value="1"/>
</dbReference>
<feature type="chain" id="PRO_5045043107" description="EGF-like domain-containing protein" evidence="2">
    <location>
        <begin position="27"/>
        <end position="500"/>
    </location>
</feature>
<gene>
    <name evidence="5" type="ORF">PEVE_00013721</name>
</gene>
<dbReference type="PROSITE" id="PS00022">
    <property type="entry name" value="EGF_1"/>
    <property type="match status" value="1"/>
</dbReference>
<keyword evidence="1" id="KW-0245">EGF-like domain</keyword>
<name>A0ABN8RSG4_9CNID</name>
<feature type="domain" description="EGF-like" evidence="3">
    <location>
        <begin position="144"/>
        <end position="182"/>
    </location>
</feature>
<dbReference type="Gene3D" id="3.50.4.10">
    <property type="entry name" value="Hepatocyte Growth Factor"/>
    <property type="match status" value="1"/>
</dbReference>
<accession>A0ABN8RSG4</accession>
<feature type="disulfide bond" evidence="1">
    <location>
        <begin position="172"/>
        <end position="181"/>
    </location>
</feature>
<comment type="caution">
    <text evidence="5">The sequence shown here is derived from an EMBL/GenBank/DDBJ whole genome shotgun (WGS) entry which is preliminary data.</text>
</comment>
<feature type="signal peptide" evidence="2">
    <location>
        <begin position="1"/>
        <end position="26"/>
    </location>
</feature>
<dbReference type="InterPro" id="IPR000742">
    <property type="entry name" value="EGF"/>
</dbReference>
<dbReference type="EMBL" id="CALNXI010002015">
    <property type="protein sequence ID" value="CAH3181555.1"/>
    <property type="molecule type" value="Genomic_DNA"/>
</dbReference>
<dbReference type="Gene3D" id="2.10.25.10">
    <property type="entry name" value="Laminin"/>
    <property type="match status" value="1"/>
</dbReference>
<keyword evidence="6" id="KW-1185">Reference proteome</keyword>
<organism evidence="5 6">
    <name type="scientific">Porites evermanni</name>
    <dbReference type="NCBI Taxonomy" id="104178"/>
    <lineage>
        <taxon>Eukaryota</taxon>
        <taxon>Metazoa</taxon>
        <taxon>Cnidaria</taxon>
        <taxon>Anthozoa</taxon>
        <taxon>Hexacorallia</taxon>
        <taxon>Scleractinia</taxon>
        <taxon>Fungiina</taxon>
        <taxon>Poritidae</taxon>
        <taxon>Porites</taxon>
    </lineage>
</organism>
<dbReference type="PROSITE" id="PS50948">
    <property type="entry name" value="PAN"/>
    <property type="match status" value="1"/>
</dbReference>
<feature type="domain" description="Apple" evidence="4">
    <location>
        <begin position="65"/>
        <end position="148"/>
    </location>
</feature>
<evidence type="ECO:0000259" key="3">
    <source>
        <dbReference type="PROSITE" id="PS50026"/>
    </source>
</evidence>
<dbReference type="PANTHER" id="PTHR47635:SF2">
    <property type="entry name" value="LAMG-LIKE JELLYROLL FOLD DOMAIN-CONTAINING PROTEIN"/>
    <property type="match status" value="1"/>
</dbReference>
<sequence>MASFLRGQSVPIFLLSLELFLAYVEVLPSLSPLCSIYLPRANLIYFFVQCFVHVRGRMLTVSGECRELRFPASFSFTAKRLQNHAIRTQQVPDVGFCEILCLWESNCVSINFKEKTRSCELNNATHRGYGYHLEDDADYVYHGANSACDVNPCHNNSTCQSGFTDQRYRCVCTPGFTGEDCGQGIHFVIFFKCNKMNIICCSFSPAYETVGCYKDTANRTISSLEGQDPILDGPFTERENAISKGASAAIKAGFIIFAIQDGGQCFSSATAPRTFDKYGESNDCQSDGEGGRMANHVYYIKGYDSVGCYRDTEDRAIPTLEGMDPILDGQTYLARKNAIAKCAVAAIRAGYRMFAVQDGGWCASSALAPQTFDKYGQSNACRADGEGGPFANHVYTYHRKFNFSGYDSVGCYRDTSDRAISPLEGMDPILDGEFHVRKNAIAKCAVAAIRAGYSMFGVQASGWCASNASAPQTFDKYGESNDCGADGEGGPWANHVYTVI</sequence>
<evidence type="ECO:0000313" key="5">
    <source>
        <dbReference type="EMBL" id="CAH3181555.1"/>
    </source>
</evidence>
<evidence type="ECO:0000256" key="1">
    <source>
        <dbReference type="PROSITE-ProRule" id="PRU00076"/>
    </source>
</evidence>
<dbReference type="Pfam" id="PF00024">
    <property type="entry name" value="PAN_1"/>
    <property type="match status" value="1"/>
</dbReference>
<protein>
    <recommendedName>
        <fullName evidence="7">EGF-like domain-containing protein</fullName>
    </recommendedName>
</protein>
<proteinExistence type="predicted"/>
<dbReference type="PROSITE" id="PS50026">
    <property type="entry name" value="EGF_3"/>
    <property type="match status" value="1"/>
</dbReference>
<dbReference type="SMART" id="SM00181">
    <property type="entry name" value="EGF"/>
    <property type="match status" value="1"/>
</dbReference>
<dbReference type="Proteomes" id="UP001159427">
    <property type="component" value="Unassembled WGS sequence"/>
</dbReference>
<dbReference type="Pfam" id="PF00008">
    <property type="entry name" value="EGF"/>
    <property type="match status" value="1"/>
</dbReference>
<evidence type="ECO:0000313" key="6">
    <source>
        <dbReference type="Proteomes" id="UP001159427"/>
    </source>
</evidence>
<evidence type="ECO:0000256" key="2">
    <source>
        <dbReference type="SAM" id="SignalP"/>
    </source>
</evidence>